<reference evidence="2 3" key="1">
    <citation type="submission" date="2021-03" db="EMBL/GenBank/DDBJ databases">
        <title>Genomic Encyclopedia of Type Strains, Phase IV (KMG-IV): sequencing the most valuable type-strain genomes for metagenomic binning, comparative biology and taxonomic classification.</title>
        <authorList>
            <person name="Goeker M."/>
        </authorList>
    </citation>
    <scope>NUCLEOTIDE SEQUENCE [LARGE SCALE GENOMIC DNA]</scope>
    <source>
        <strain evidence="2 3">DSM 24738</strain>
    </source>
</reference>
<evidence type="ECO:0000256" key="1">
    <source>
        <dbReference type="SAM" id="MobiDB-lite"/>
    </source>
</evidence>
<dbReference type="RefSeq" id="WP_209812146.1">
    <property type="nucleotide sequence ID" value="NZ_JAGGKT010000017.1"/>
</dbReference>
<dbReference type="Proteomes" id="UP001519343">
    <property type="component" value="Unassembled WGS sequence"/>
</dbReference>
<organism evidence="2 3">
    <name type="scientific">Ammoniphilus resinae</name>
    <dbReference type="NCBI Taxonomy" id="861532"/>
    <lineage>
        <taxon>Bacteria</taxon>
        <taxon>Bacillati</taxon>
        <taxon>Bacillota</taxon>
        <taxon>Bacilli</taxon>
        <taxon>Bacillales</taxon>
        <taxon>Paenibacillaceae</taxon>
        <taxon>Aneurinibacillus group</taxon>
        <taxon>Ammoniphilus</taxon>
    </lineage>
</organism>
<evidence type="ECO:0000313" key="3">
    <source>
        <dbReference type="Proteomes" id="UP001519343"/>
    </source>
</evidence>
<accession>A0ABS4GV51</accession>
<feature type="region of interest" description="Disordered" evidence="1">
    <location>
        <begin position="1"/>
        <end position="33"/>
    </location>
</feature>
<comment type="caution">
    <text evidence="2">The sequence shown here is derived from an EMBL/GenBank/DDBJ whole genome shotgun (WGS) entry which is preliminary data.</text>
</comment>
<evidence type="ECO:0000313" key="2">
    <source>
        <dbReference type="EMBL" id="MBP1934140.1"/>
    </source>
</evidence>
<proteinExistence type="predicted"/>
<dbReference type="EMBL" id="JAGGKT010000017">
    <property type="protein sequence ID" value="MBP1934140.1"/>
    <property type="molecule type" value="Genomic_DNA"/>
</dbReference>
<keyword evidence="3" id="KW-1185">Reference proteome</keyword>
<protein>
    <submittedName>
        <fullName evidence="2">Uncharacterized protein</fullName>
    </submittedName>
</protein>
<gene>
    <name evidence="2" type="ORF">J2Z37_004159</name>
</gene>
<sequence length="59" mass="6497">MAKGKFSSVLNQLGTPKEMSPIQDLTNRSGYEPPILEVTTPLDVEEPLEIREPSSVTLI</sequence>
<name>A0ABS4GV51_9BACL</name>